<dbReference type="Proteomes" id="UP000193218">
    <property type="component" value="Unassembled WGS sequence"/>
</dbReference>
<evidence type="ECO:0000259" key="10">
    <source>
        <dbReference type="Pfam" id="PF01794"/>
    </source>
</evidence>
<evidence type="ECO:0000256" key="7">
    <source>
        <dbReference type="ARBA" id="ARBA00023136"/>
    </source>
</evidence>
<evidence type="ECO:0000313" key="12">
    <source>
        <dbReference type="EMBL" id="ORX40124.1"/>
    </source>
</evidence>
<dbReference type="GO" id="GO:0006826">
    <property type="term" value="P:iron ion transport"/>
    <property type="evidence" value="ECO:0007669"/>
    <property type="project" value="TreeGrafter"/>
</dbReference>
<accession>A0A1Y1URK9</accession>
<feature type="transmembrane region" description="Helical" evidence="9">
    <location>
        <begin position="313"/>
        <end position="330"/>
    </location>
</feature>
<dbReference type="RefSeq" id="XP_021873909.1">
    <property type="nucleotide sequence ID" value="XM_022014826.1"/>
</dbReference>
<dbReference type="PANTHER" id="PTHR32361">
    <property type="entry name" value="FERRIC/CUPRIC REDUCTASE TRANSMEMBRANE COMPONENT"/>
    <property type="match status" value="1"/>
</dbReference>
<reference evidence="12 13" key="1">
    <citation type="submission" date="2017-03" db="EMBL/GenBank/DDBJ databases">
        <title>Widespread Adenine N6-methylation of Active Genes in Fungi.</title>
        <authorList>
            <consortium name="DOE Joint Genome Institute"/>
            <person name="Mondo S.J."/>
            <person name="Dannebaum R.O."/>
            <person name="Kuo R.C."/>
            <person name="Louie K.B."/>
            <person name="Bewick A.J."/>
            <person name="Labutti K."/>
            <person name="Haridas S."/>
            <person name="Kuo A."/>
            <person name="Salamov A."/>
            <person name="Ahrendt S.R."/>
            <person name="Lau R."/>
            <person name="Bowen B.P."/>
            <person name="Lipzen A."/>
            <person name="Sullivan W."/>
            <person name="Andreopoulos W.B."/>
            <person name="Clum A."/>
            <person name="Lindquist E."/>
            <person name="Daum C."/>
            <person name="Northen T.R."/>
            <person name="Ramamoorthy G."/>
            <person name="Schmitz R.J."/>
            <person name="Gryganskyi A."/>
            <person name="Culley D."/>
            <person name="Magnuson J."/>
            <person name="James T.Y."/>
            <person name="O'Malley M.A."/>
            <person name="Stajich J.E."/>
            <person name="Spatafora J.W."/>
            <person name="Visel A."/>
            <person name="Grigoriev I.V."/>
        </authorList>
    </citation>
    <scope>NUCLEOTIDE SEQUENCE [LARGE SCALE GENOMIC DNA]</scope>
    <source>
        <strain evidence="12 13">NRRL Y-17943</strain>
    </source>
</reference>
<name>A0A1Y1URK9_9TREE</name>
<keyword evidence="13" id="KW-1185">Reference proteome</keyword>
<proteinExistence type="predicted"/>
<evidence type="ECO:0000256" key="4">
    <source>
        <dbReference type="ARBA" id="ARBA00022989"/>
    </source>
</evidence>
<evidence type="ECO:0000256" key="9">
    <source>
        <dbReference type="SAM" id="Phobius"/>
    </source>
</evidence>
<dbReference type="CDD" id="cd06186">
    <property type="entry name" value="NOX_Duox_like_FAD_NADP"/>
    <property type="match status" value="1"/>
</dbReference>
<keyword evidence="6" id="KW-0406">Ion transport</keyword>
<feature type="domain" description="Ferric reductase NAD binding" evidence="11">
    <location>
        <begin position="687"/>
        <end position="769"/>
    </location>
</feature>
<dbReference type="GO" id="GO:0015677">
    <property type="term" value="P:copper ion import"/>
    <property type="evidence" value="ECO:0007669"/>
    <property type="project" value="TreeGrafter"/>
</dbReference>
<evidence type="ECO:0000256" key="8">
    <source>
        <dbReference type="SAM" id="MobiDB-lite"/>
    </source>
</evidence>
<comment type="subcellular location">
    <subcellularLocation>
        <location evidence="1">Membrane</location>
        <topology evidence="1">Multi-pass membrane protein</topology>
    </subcellularLocation>
</comment>
<dbReference type="GeneID" id="33556634"/>
<dbReference type="InterPro" id="IPR013130">
    <property type="entry name" value="Fe3_Rdtase_TM_dom"/>
</dbReference>
<dbReference type="GO" id="GO:0006879">
    <property type="term" value="P:intracellular iron ion homeostasis"/>
    <property type="evidence" value="ECO:0007669"/>
    <property type="project" value="TreeGrafter"/>
</dbReference>
<feature type="transmembrane region" description="Helical" evidence="9">
    <location>
        <begin position="455"/>
        <end position="475"/>
    </location>
</feature>
<dbReference type="STRING" id="4999.A0A1Y1URK9"/>
<evidence type="ECO:0000256" key="5">
    <source>
        <dbReference type="ARBA" id="ARBA00023002"/>
    </source>
</evidence>
<feature type="transmembrane region" description="Helical" evidence="9">
    <location>
        <begin position="642"/>
        <end position="666"/>
    </location>
</feature>
<feature type="transmembrane region" description="Helical" evidence="9">
    <location>
        <begin position="350"/>
        <end position="368"/>
    </location>
</feature>
<keyword evidence="7 9" id="KW-0472">Membrane</keyword>
<dbReference type="InterPro" id="IPR039261">
    <property type="entry name" value="FNR_nucleotide-bd"/>
</dbReference>
<dbReference type="EMBL" id="NBSH01000002">
    <property type="protein sequence ID" value="ORX40124.1"/>
    <property type="molecule type" value="Genomic_DNA"/>
</dbReference>
<evidence type="ECO:0000259" key="11">
    <source>
        <dbReference type="Pfam" id="PF08030"/>
    </source>
</evidence>
<dbReference type="InterPro" id="IPR051410">
    <property type="entry name" value="Ferric/Cupric_Reductase"/>
</dbReference>
<feature type="transmembrane region" description="Helical" evidence="9">
    <location>
        <begin position="487"/>
        <end position="505"/>
    </location>
</feature>
<dbReference type="Pfam" id="PF01794">
    <property type="entry name" value="Ferric_reduct"/>
    <property type="match status" value="1"/>
</dbReference>
<keyword evidence="4 9" id="KW-1133">Transmembrane helix</keyword>
<dbReference type="InterPro" id="IPR013121">
    <property type="entry name" value="Fe_red_NAD-bd_6"/>
</dbReference>
<feature type="domain" description="Ferric oxidoreductase" evidence="10">
    <location>
        <begin position="354"/>
        <end position="471"/>
    </location>
</feature>
<evidence type="ECO:0000313" key="13">
    <source>
        <dbReference type="Proteomes" id="UP000193218"/>
    </source>
</evidence>
<feature type="transmembrane region" description="Helical" evidence="9">
    <location>
        <begin position="686"/>
        <end position="706"/>
    </location>
</feature>
<sequence>MLTRHQRLDAQCQDTLTEKGGFQDALRDVSSCISLLLTILLTNLIQKNNYKTSSQENSPAMLISSACAILFADYALAHVTAGRTGYGFIGYGINMYHPWCASACRDSISTNGLICDDTVSHHGEHPHDTSMGMKKRAGDNESPSVECIASNVPYLQSVAYCIETHCEDETAVDQVEDWWKRWMLGRAVNQPIPNLTFSQSLASLSTAPNVTLGDGAEEVTTLPVLVDEETYVMNYNAAAQFETIEETHARYGIILLVTCAAIPIAISALSWLPYPASLENKLRAHLFDAPLLARPVTLPWIGPVNVPTRGQSLFMLYIIGMNIILSAAGYRSKQPNAWFPSSRMEISTYVANRAGVLSFANVPLLILFAGRNNILLSLTNWSHSTFLLLHKVVAVLATLEACLHSAMYLQFKVADGTYEAESKLDYWIWGIVGTLVMSLLLPCSIRAIRQRAYEVFLITHILLSIIAIVGCWYHIIYRFSHQWGYDTWLYTAIAVWAFDRLVRFFKFGRFGLKRAIIYQIDDDYLRIYIPGIKAHGHVYVYFPTLTWRVWENHPFSVASSMRAGLGIRSGALASAIEQNTDAEKALEVGSSDDHGIHPFRSSSTNTLAKSPAHNEASLHQDPPQRSTGITLFVRNQSGLTRLLSSVSVPLSTLSLGCIPSGIPAFVEGSYGASGHHISDVAYGADRYPNVLFLIGGVGITAFLPLLRDLRRYDTRILPLRSVTLYWGVRTQALVDAVEHLLYESTLELGWGMIETHVSLTERLDIEDILEKQLSKRGTMVFVCGPKEFSNEARRVVMRHAGQGAVVKLVDEKFDW</sequence>
<keyword evidence="3 9" id="KW-0812">Transmembrane</keyword>
<dbReference type="AlphaFoldDB" id="A0A1Y1URK9"/>
<gene>
    <name evidence="12" type="ORF">BD324DRAFT_616417</name>
</gene>
<comment type="caution">
    <text evidence="12">The sequence shown here is derived from an EMBL/GenBank/DDBJ whole genome shotgun (WGS) entry which is preliminary data.</text>
</comment>
<keyword evidence="5" id="KW-0560">Oxidoreductase</keyword>
<dbReference type="SFLD" id="SFLDG01168">
    <property type="entry name" value="Ferric_reductase_subgroup_(FRE"/>
    <property type="match status" value="1"/>
</dbReference>
<evidence type="ECO:0000256" key="6">
    <source>
        <dbReference type="ARBA" id="ARBA00023065"/>
    </source>
</evidence>
<feature type="region of interest" description="Disordered" evidence="8">
    <location>
        <begin position="589"/>
        <end position="625"/>
    </location>
</feature>
<dbReference type="GO" id="GO:0000293">
    <property type="term" value="F:ferric-chelate reductase activity"/>
    <property type="evidence" value="ECO:0007669"/>
    <property type="project" value="TreeGrafter"/>
</dbReference>
<dbReference type="OrthoDB" id="4494341at2759"/>
<evidence type="ECO:0000256" key="3">
    <source>
        <dbReference type="ARBA" id="ARBA00022692"/>
    </source>
</evidence>
<feature type="transmembrane region" description="Helical" evidence="9">
    <location>
        <begin position="251"/>
        <end position="274"/>
    </location>
</feature>
<evidence type="ECO:0000256" key="2">
    <source>
        <dbReference type="ARBA" id="ARBA00022448"/>
    </source>
</evidence>
<dbReference type="InParanoid" id="A0A1Y1URK9"/>
<feature type="transmembrane region" description="Helical" evidence="9">
    <location>
        <begin position="426"/>
        <end position="443"/>
    </location>
</feature>
<dbReference type="PANTHER" id="PTHR32361:SF9">
    <property type="entry name" value="FERRIC REDUCTASE TRANSMEMBRANE COMPONENT 3-RELATED"/>
    <property type="match status" value="1"/>
</dbReference>
<dbReference type="Gene3D" id="3.40.50.80">
    <property type="entry name" value="Nucleotide-binding domain of ferredoxin-NADP reductase (FNR) module"/>
    <property type="match status" value="1"/>
</dbReference>
<evidence type="ECO:0000256" key="1">
    <source>
        <dbReference type="ARBA" id="ARBA00004141"/>
    </source>
</evidence>
<dbReference type="Pfam" id="PF08030">
    <property type="entry name" value="NAD_binding_6"/>
    <property type="match status" value="1"/>
</dbReference>
<dbReference type="SFLD" id="SFLDS00052">
    <property type="entry name" value="Ferric_Reductase_Domain"/>
    <property type="match status" value="1"/>
</dbReference>
<protein>
    <submittedName>
        <fullName evidence="12">Ferric reductase like transmembrane component-domain-containing protein</fullName>
    </submittedName>
</protein>
<dbReference type="GO" id="GO:0005886">
    <property type="term" value="C:plasma membrane"/>
    <property type="evidence" value="ECO:0007669"/>
    <property type="project" value="TreeGrafter"/>
</dbReference>
<dbReference type="SUPFAM" id="SSF52343">
    <property type="entry name" value="Ferredoxin reductase-like, C-terminal NADP-linked domain"/>
    <property type="match status" value="1"/>
</dbReference>
<keyword evidence="2" id="KW-0813">Transport</keyword>
<organism evidence="12 13">
    <name type="scientific">Kockovaella imperatae</name>
    <dbReference type="NCBI Taxonomy" id="4999"/>
    <lineage>
        <taxon>Eukaryota</taxon>
        <taxon>Fungi</taxon>
        <taxon>Dikarya</taxon>
        <taxon>Basidiomycota</taxon>
        <taxon>Agaricomycotina</taxon>
        <taxon>Tremellomycetes</taxon>
        <taxon>Tremellales</taxon>
        <taxon>Cuniculitremaceae</taxon>
        <taxon>Kockovaella</taxon>
    </lineage>
</organism>